<protein>
    <submittedName>
        <fullName evidence="2">Uncharacterized protein</fullName>
    </submittedName>
</protein>
<dbReference type="EMBL" id="MN739081">
    <property type="protein sequence ID" value="QHS87475.1"/>
    <property type="molecule type" value="Genomic_DNA"/>
</dbReference>
<dbReference type="AlphaFoldDB" id="A0A6C0B5E8"/>
<reference evidence="2" key="1">
    <citation type="journal article" date="2020" name="Nature">
        <title>Giant virus diversity and host interactions through global metagenomics.</title>
        <authorList>
            <person name="Schulz F."/>
            <person name="Roux S."/>
            <person name="Paez-Espino D."/>
            <person name="Jungbluth S."/>
            <person name="Walsh D.A."/>
            <person name="Denef V.J."/>
            <person name="McMahon K.D."/>
            <person name="Konstantinidis K.T."/>
            <person name="Eloe-Fadrosh E.A."/>
            <person name="Kyrpides N.C."/>
            <person name="Woyke T."/>
        </authorList>
    </citation>
    <scope>NUCLEOTIDE SEQUENCE</scope>
    <source>
        <strain evidence="2">GVMAG-M-3300010157-4</strain>
    </source>
</reference>
<feature type="compositionally biased region" description="Basic and acidic residues" evidence="1">
    <location>
        <begin position="143"/>
        <end position="152"/>
    </location>
</feature>
<feature type="region of interest" description="Disordered" evidence="1">
    <location>
        <begin position="125"/>
        <end position="172"/>
    </location>
</feature>
<sequence length="172" mass="18116">MQVNQNILDMGVLGYNPPQPRQNNDASIAAIMAAAQPQPIINPQPQPNNDAIIAAIMAAQPPVARPAVRPAAPPQPNNDAIIAAIMAAQPPVTRPPIRPAARPVAAQPNNNALLAAVLAAIQNNPIAPDDDGSEYEDDFVSENGDRPQHVYDPEIDCVGENNEPEIGCVPNV</sequence>
<organism evidence="2">
    <name type="scientific">viral metagenome</name>
    <dbReference type="NCBI Taxonomy" id="1070528"/>
    <lineage>
        <taxon>unclassified sequences</taxon>
        <taxon>metagenomes</taxon>
        <taxon>organismal metagenomes</taxon>
    </lineage>
</organism>
<evidence type="ECO:0000313" key="2">
    <source>
        <dbReference type="EMBL" id="QHS87475.1"/>
    </source>
</evidence>
<name>A0A6C0B5E8_9ZZZZ</name>
<proteinExistence type="predicted"/>
<feature type="compositionally biased region" description="Acidic residues" evidence="1">
    <location>
        <begin position="128"/>
        <end position="140"/>
    </location>
</feature>
<evidence type="ECO:0000256" key="1">
    <source>
        <dbReference type="SAM" id="MobiDB-lite"/>
    </source>
</evidence>
<accession>A0A6C0B5E8</accession>